<accession>A0A7X5C4N1</accession>
<reference evidence="4 5" key="1">
    <citation type="submission" date="2020-01" db="EMBL/GenBank/DDBJ databases">
        <title>Paenibacillus soybeanensis sp. nov. isolated from the nodules of soybean (Glycine max(L.) Merr).</title>
        <authorList>
            <person name="Wang H."/>
        </authorList>
    </citation>
    <scope>NUCLEOTIDE SEQUENCE [LARGE SCALE GENOMIC DNA]</scope>
    <source>
        <strain evidence="4 5">DSM 23054</strain>
    </source>
</reference>
<dbReference type="RefSeq" id="WP_161705685.1">
    <property type="nucleotide sequence ID" value="NZ_JAAAMU010000036.1"/>
</dbReference>
<feature type="compositionally biased region" description="Polar residues" evidence="1">
    <location>
        <begin position="38"/>
        <end position="68"/>
    </location>
</feature>
<evidence type="ECO:0000313" key="5">
    <source>
        <dbReference type="Proteomes" id="UP000558113"/>
    </source>
</evidence>
<organism evidence="4 5">
    <name type="scientific">Paenibacillus sacheonensis</name>
    <dbReference type="NCBI Taxonomy" id="742054"/>
    <lineage>
        <taxon>Bacteria</taxon>
        <taxon>Bacillati</taxon>
        <taxon>Bacillota</taxon>
        <taxon>Bacilli</taxon>
        <taxon>Bacillales</taxon>
        <taxon>Paenibacillaceae</taxon>
        <taxon>Paenibacillus</taxon>
    </lineage>
</organism>
<evidence type="ECO:0000256" key="2">
    <source>
        <dbReference type="SAM" id="SignalP"/>
    </source>
</evidence>
<dbReference type="AlphaFoldDB" id="A0A7X5C4N1"/>
<sequence>MRRSYAFLGGMIVLMLVCAVLAGCSEDNGGVANAPGKSPSTDQGDNSGVTPSSNNGTQANNGGDSTIDPTPSNGTNTGNGGAASEPGGQVNNDAGTGSAPKGQANDNAGTATDDGKPKIVASNEAFRVYGPAPDSVVGEKFTVKGQARVFEAAFSYSFEDGHNILDEGHTMADMGAPEWGEFEFKVSLKEIPTSPTGVLTIYESSAKDGSPVHELHIPYKFEDGLVKLETE</sequence>
<dbReference type="OrthoDB" id="1357684at2"/>
<gene>
    <name evidence="4" type="ORF">GT003_31790</name>
</gene>
<feature type="domain" description="Bacterial spore germination immunoglobulin-like" evidence="3">
    <location>
        <begin position="128"/>
        <end position="210"/>
    </location>
</feature>
<proteinExistence type="predicted"/>
<feature type="region of interest" description="Disordered" evidence="1">
    <location>
        <begin position="31"/>
        <end position="117"/>
    </location>
</feature>
<evidence type="ECO:0000256" key="1">
    <source>
        <dbReference type="SAM" id="MobiDB-lite"/>
    </source>
</evidence>
<feature type="chain" id="PRO_5038678755" description="Bacterial spore germination immunoglobulin-like domain-containing protein" evidence="2">
    <location>
        <begin position="23"/>
        <end position="231"/>
    </location>
</feature>
<keyword evidence="5" id="KW-1185">Reference proteome</keyword>
<dbReference type="InterPro" id="IPR018911">
    <property type="entry name" value="Gmad2_Ig-like_dom"/>
</dbReference>
<dbReference type="EMBL" id="JAAAMU010000036">
    <property type="protein sequence ID" value="NBC73545.1"/>
    <property type="molecule type" value="Genomic_DNA"/>
</dbReference>
<dbReference type="Proteomes" id="UP000558113">
    <property type="component" value="Unassembled WGS sequence"/>
</dbReference>
<evidence type="ECO:0000313" key="4">
    <source>
        <dbReference type="EMBL" id="NBC73545.1"/>
    </source>
</evidence>
<dbReference type="Pfam" id="PF10648">
    <property type="entry name" value="Gmad2"/>
    <property type="match status" value="1"/>
</dbReference>
<evidence type="ECO:0000259" key="3">
    <source>
        <dbReference type="Pfam" id="PF10648"/>
    </source>
</evidence>
<feature type="signal peptide" evidence="2">
    <location>
        <begin position="1"/>
        <end position="22"/>
    </location>
</feature>
<name>A0A7X5C4N1_9BACL</name>
<comment type="caution">
    <text evidence="4">The sequence shown here is derived from an EMBL/GenBank/DDBJ whole genome shotgun (WGS) entry which is preliminary data.</text>
</comment>
<dbReference type="PROSITE" id="PS51257">
    <property type="entry name" value="PROKAR_LIPOPROTEIN"/>
    <property type="match status" value="1"/>
</dbReference>
<keyword evidence="2" id="KW-0732">Signal</keyword>
<protein>
    <recommendedName>
        <fullName evidence="3">Bacterial spore germination immunoglobulin-like domain-containing protein</fullName>
    </recommendedName>
</protein>